<dbReference type="KEGG" id="vg:28799624"/>
<name>A0A0U4J933_9CAUD</name>
<dbReference type="Proteomes" id="UP000201753">
    <property type="component" value="Segment"/>
</dbReference>
<proteinExistence type="predicted"/>
<dbReference type="Pfam" id="PF05926">
    <property type="entry name" value="Phage_GPL"/>
    <property type="match status" value="1"/>
</dbReference>
<evidence type="ECO:0000313" key="1">
    <source>
        <dbReference type="EMBL" id="ALY08261.1"/>
    </source>
</evidence>
<sequence>MSFSGKPTNVIQQAIPNDGFWPELQVAEFQRLYRLPAEFLLDLLVDGVTTARAEVNQDLAKRKRAWQTAGVTRLETADPQVLPDRAEYVAHYKRAVYCRAKAQLLGQFATVNRRPEAENLAKEAEQTRELFLSYSQQAVRLIQGRSRITAELI</sequence>
<dbReference type="InterPro" id="IPR009225">
    <property type="entry name" value="Phage_head_completion_GpL"/>
</dbReference>
<reference evidence="1 2" key="1">
    <citation type="journal article" date="2015" name="MBio">
        <title>Phylogenetic Distribution of CRISPR-Cas Systems in Antibiotic-Resistant Pseudomonas aeruginosa.</title>
        <authorList>
            <person name="van Belkum A."/>
            <person name="Soriaga L.B."/>
            <person name="LaFave M.C."/>
            <person name="Akella S."/>
            <person name="Veyrieras J.B."/>
            <person name="Barbu E.M."/>
            <person name="Shortridge D."/>
            <person name="Blanc B."/>
            <person name="Hannum G."/>
            <person name="Zambardi G."/>
            <person name="Miller K."/>
            <person name="Enright M.C."/>
            <person name="Mugnier N."/>
            <person name="Brami D."/>
            <person name="Schicklin S."/>
            <person name="Felderman M."/>
            <person name="Schwartz A.S."/>
            <person name="Richardson T.H."/>
            <person name="Peterson T.C."/>
            <person name="Hubby B."/>
            <person name="Cady K.C."/>
        </authorList>
    </citation>
    <scope>NUCLEOTIDE SEQUENCE [LARGE SCALE GENOMIC DNA]</scope>
</reference>
<protein>
    <submittedName>
        <fullName evidence="1">Putative head completion/stabilization protein</fullName>
    </submittedName>
</protein>
<dbReference type="GO" id="GO:0019069">
    <property type="term" value="P:viral capsid assembly"/>
    <property type="evidence" value="ECO:0007669"/>
    <property type="project" value="InterPro"/>
</dbReference>
<organism evidence="1 2">
    <name type="scientific">Pseudomonas phage phi3</name>
    <dbReference type="NCBI Taxonomy" id="1754217"/>
    <lineage>
        <taxon>Viruses</taxon>
        <taxon>Duplodnaviria</taxon>
        <taxon>Heunggongvirae</taxon>
        <taxon>Uroviricota</taxon>
        <taxon>Caudoviricetes</taxon>
        <taxon>Peduoviridae</taxon>
        <taxon>Phitrevirus</taxon>
        <taxon>Phitrevirus phi3</taxon>
    </lineage>
</organism>
<dbReference type="EMBL" id="KT887559">
    <property type="protein sequence ID" value="ALY08261.1"/>
    <property type="molecule type" value="Genomic_DNA"/>
</dbReference>
<evidence type="ECO:0000313" key="2">
    <source>
        <dbReference type="Proteomes" id="UP000201753"/>
    </source>
</evidence>
<dbReference type="RefSeq" id="YP_009276440.1">
    <property type="nucleotide sequence ID" value="NC_030940.1"/>
</dbReference>
<accession>A0A0U4J933</accession>
<dbReference type="OrthoDB" id="17302at10239"/>
<dbReference type="GeneID" id="28799624"/>
<keyword evidence="2" id="KW-1185">Reference proteome</keyword>